<protein>
    <submittedName>
        <fullName evidence="1">Uncharacterized protein</fullName>
    </submittedName>
</protein>
<dbReference type="RefSeq" id="WP_272195795.1">
    <property type="nucleotide sequence ID" value="NZ_JAQNSB010000018.1"/>
</dbReference>
<accession>A0AAW6GEC0</accession>
<dbReference type="AlphaFoldDB" id="A0AAW6GEC0"/>
<dbReference type="EMBL" id="JAQNSB010000018">
    <property type="protein sequence ID" value="MDC1855571.1"/>
    <property type="molecule type" value="Genomic_DNA"/>
</dbReference>
<comment type="caution">
    <text evidence="1">The sequence shown here is derived from an EMBL/GenBank/DDBJ whole genome shotgun (WGS) entry which is preliminary data.</text>
</comment>
<dbReference type="Proteomes" id="UP001214113">
    <property type="component" value="Unassembled WGS sequence"/>
</dbReference>
<proteinExistence type="predicted"/>
<sequence length="148" mass="16094">MLKSSSAGGYLGVPLRVGLSAASPRYAVGFSLQSLTWVKGLSLSCTCTLAHGLFRPGVRFRPLRQAAWPKPDIGRKDKRNTSVRAVTRGFGCSPKLPVPRPARKSSPVFVRQPEPDRAHIYFSRPYLLALGNGRSRLSGRLLLPAPGK</sequence>
<reference evidence="1" key="1">
    <citation type="submission" date="2022-10" db="EMBL/GenBank/DDBJ databases">
        <title>Human gut microbiome strain richness.</title>
        <authorList>
            <person name="Chen-Liaw A."/>
        </authorList>
    </citation>
    <scope>NUCLEOTIDE SEQUENCE</scope>
    <source>
        <strain evidence="1">BSD2780061687st1_G10_BSD2780061687b_171204</strain>
    </source>
</reference>
<name>A0AAW6GEC0_BACUN</name>
<evidence type="ECO:0000313" key="2">
    <source>
        <dbReference type="Proteomes" id="UP001214113"/>
    </source>
</evidence>
<evidence type="ECO:0000313" key="1">
    <source>
        <dbReference type="EMBL" id="MDC1855571.1"/>
    </source>
</evidence>
<gene>
    <name evidence="1" type="ORF">POZ22_12360</name>
</gene>
<organism evidence="1 2">
    <name type="scientific">Bacteroides uniformis</name>
    <dbReference type="NCBI Taxonomy" id="820"/>
    <lineage>
        <taxon>Bacteria</taxon>
        <taxon>Pseudomonadati</taxon>
        <taxon>Bacteroidota</taxon>
        <taxon>Bacteroidia</taxon>
        <taxon>Bacteroidales</taxon>
        <taxon>Bacteroidaceae</taxon>
        <taxon>Bacteroides</taxon>
    </lineage>
</organism>